<feature type="binding site" evidence="5">
    <location>
        <position position="156"/>
    </location>
    <ligand>
        <name>xanthine</name>
        <dbReference type="ChEBI" id="CHEBI:17712"/>
    </ligand>
</feature>
<protein>
    <recommendedName>
        <fullName evidence="5 6">Xanthine phosphoribosyltransferase</fullName>
        <shortName evidence="5">XPRTase</shortName>
        <ecNumber evidence="5 6">2.4.2.22</ecNumber>
    </recommendedName>
</protein>
<keyword evidence="9" id="KW-1185">Reference proteome</keyword>
<comment type="function">
    <text evidence="5">Converts the preformed base xanthine, a product of nucleic acid breakdown, to xanthosine 5'-monophosphate (XMP), so it can be reused for RNA or DNA synthesis.</text>
</comment>
<feature type="binding site" evidence="5">
    <location>
        <begin position="128"/>
        <end position="132"/>
    </location>
    <ligand>
        <name>5-phospho-alpha-D-ribose 1-diphosphate</name>
        <dbReference type="ChEBI" id="CHEBI:58017"/>
    </ligand>
</feature>
<keyword evidence="4 5" id="KW-0660">Purine salvage</keyword>
<feature type="binding site" evidence="5">
    <location>
        <position position="20"/>
    </location>
    <ligand>
        <name>xanthine</name>
        <dbReference type="ChEBI" id="CHEBI:17712"/>
    </ligand>
</feature>
<evidence type="ECO:0000259" key="7">
    <source>
        <dbReference type="Pfam" id="PF00156"/>
    </source>
</evidence>
<keyword evidence="1 5" id="KW-0963">Cytoplasm</keyword>
<dbReference type="Gene3D" id="3.40.50.2020">
    <property type="match status" value="1"/>
</dbReference>
<dbReference type="PANTHER" id="PTHR43864:SF1">
    <property type="entry name" value="XANTHINE PHOSPHORIBOSYLTRANSFERASE"/>
    <property type="match status" value="1"/>
</dbReference>
<dbReference type="Pfam" id="PF00156">
    <property type="entry name" value="Pribosyltran"/>
    <property type="match status" value="1"/>
</dbReference>
<evidence type="ECO:0000313" key="9">
    <source>
        <dbReference type="Proteomes" id="UP001597362"/>
    </source>
</evidence>
<dbReference type="InterPro" id="IPR010079">
    <property type="entry name" value="Xanthine_PRibTrfase"/>
</dbReference>
<evidence type="ECO:0000256" key="4">
    <source>
        <dbReference type="ARBA" id="ARBA00022726"/>
    </source>
</evidence>
<sequence length="189" mass="20953">MYILQERIRQEGLILSDTVLKVDTFINHQVDTALVVAIGEQLADYFRQEQITKVITIEASGIQFAMATAIALQTPFIYAKKKKSIIQDETAYRAPVYSFTKQENYEVSISRNLLDATDRVLVVDDFLATGAALIGIVDIIAQSGAHLVGVGCAIEKSFQAGRQLLEEKGVRVHSLARIKQMSPGHIEFL</sequence>
<dbReference type="CDD" id="cd06223">
    <property type="entry name" value="PRTases_typeI"/>
    <property type="match status" value="1"/>
</dbReference>
<dbReference type="SUPFAM" id="SSF53271">
    <property type="entry name" value="PRTase-like"/>
    <property type="match status" value="1"/>
</dbReference>
<dbReference type="InterPro" id="IPR000836">
    <property type="entry name" value="PRTase_dom"/>
</dbReference>
<dbReference type="NCBIfam" id="NF006671">
    <property type="entry name" value="PRK09219.1"/>
    <property type="match status" value="1"/>
</dbReference>
<accession>A0ABW4YF55</accession>
<dbReference type="HAMAP" id="MF_01184">
    <property type="entry name" value="XPRTase"/>
    <property type="match status" value="1"/>
</dbReference>
<gene>
    <name evidence="5" type="primary">xpt</name>
    <name evidence="8" type="ORF">ACFSJH_01040</name>
</gene>
<evidence type="ECO:0000256" key="3">
    <source>
        <dbReference type="ARBA" id="ARBA00022679"/>
    </source>
</evidence>
<comment type="similarity">
    <text evidence="5">Belongs to the purine/pyrimidine phosphoribosyltransferase family. Xpt subfamily.</text>
</comment>
<comment type="subcellular location">
    <subcellularLocation>
        <location evidence="5">Cytoplasm</location>
    </subcellularLocation>
</comment>
<comment type="pathway">
    <text evidence="5">Purine metabolism; XMP biosynthesis via salvage pathway; XMP from xanthine: step 1/1.</text>
</comment>
<dbReference type="EC" id="2.4.2.22" evidence="5 6"/>
<dbReference type="NCBIfam" id="TIGR01744">
    <property type="entry name" value="XPRTase"/>
    <property type="match status" value="1"/>
</dbReference>
<organism evidence="8 9">
    <name type="scientific">Paenibacillus yanchengensis</name>
    <dbReference type="NCBI Taxonomy" id="2035833"/>
    <lineage>
        <taxon>Bacteria</taxon>
        <taxon>Bacillati</taxon>
        <taxon>Bacillota</taxon>
        <taxon>Bacilli</taxon>
        <taxon>Bacillales</taxon>
        <taxon>Paenibacillaceae</taxon>
        <taxon>Paenibacillus</taxon>
    </lineage>
</organism>
<reference evidence="9" key="1">
    <citation type="journal article" date="2019" name="Int. J. Syst. Evol. Microbiol.">
        <title>The Global Catalogue of Microorganisms (GCM) 10K type strain sequencing project: providing services to taxonomists for standard genome sequencing and annotation.</title>
        <authorList>
            <consortium name="The Broad Institute Genomics Platform"/>
            <consortium name="The Broad Institute Genome Sequencing Center for Infectious Disease"/>
            <person name="Wu L."/>
            <person name="Ma J."/>
        </authorList>
    </citation>
    <scope>NUCLEOTIDE SEQUENCE [LARGE SCALE GENOMIC DNA]</scope>
    <source>
        <strain evidence="9">GH52</strain>
    </source>
</reference>
<dbReference type="GO" id="GO:0000310">
    <property type="term" value="F:xanthine phosphoribosyltransferase activity"/>
    <property type="evidence" value="ECO:0007669"/>
    <property type="project" value="UniProtKB-EC"/>
</dbReference>
<feature type="domain" description="Phosphoribosyltransferase" evidence="7">
    <location>
        <begin position="34"/>
        <end position="157"/>
    </location>
</feature>
<dbReference type="EMBL" id="JBHUHO010000003">
    <property type="protein sequence ID" value="MFD2114337.1"/>
    <property type="molecule type" value="Genomic_DNA"/>
</dbReference>
<dbReference type="InterPro" id="IPR029057">
    <property type="entry name" value="PRTase-like"/>
</dbReference>
<evidence type="ECO:0000256" key="2">
    <source>
        <dbReference type="ARBA" id="ARBA00022676"/>
    </source>
</evidence>
<comment type="caution">
    <text evidence="8">The sequence shown here is derived from an EMBL/GenBank/DDBJ whole genome shotgun (WGS) entry which is preliminary data.</text>
</comment>
<evidence type="ECO:0000313" key="8">
    <source>
        <dbReference type="EMBL" id="MFD2114337.1"/>
    </source>
</evidence>
<evidence type="ECO:0000256" key="6">
    <source>
        <dbReference type="NCBIfam" id="TIGR01744"/>
    </source>
</evidence>
<dbReference type="RefSeq" id="WP_377769308.1">
    <property type="nucleotide sequence ID" value="NZ_JBHUHO010000003.1"/>
</dbReference>
<dbReference type="Proteomes" id="UP001597362">
    <property type="component" value="Unassembled WGS sequence"/>
</dbReference>
<proteinExistence type="inferred from homology"/>
<evidence type="ECO:0000256" key="5">
    <source>
        <dbReference type="HAMAP-Rule" id="MF_01184"/>
    </source>
</evidence>
<name>A0ABW4YF55_9BACL</name>
<evidence type="ECO:0000256" key="1">
    <source>
        <dbReference type="ARBA" id="ARBA00022490"/>
    </source>
</evidence>
<keyword evidence="2 5" id="KW-0328">Glycosyltransferase</keyword>
<feature type="binding site" evidence="5">
    <location>
        <position position="27"/>
    </location>
    <ligand>
        <name>xanthine</name>
        <dbReference type="ChEBI" id="CHEBI:17712"/>
    </ligand>
</feature>
<dbReference type="InterPro" id="IPR050118">
    <property type="entry name" value="Pur/Pyrimidine_PRTase"/>
</dbReference>
<keyword evidence="3 5" id="KW-0808">Transferase</keyword>
<comment type="subunit">
    <text evidence="5">Homodimer.</text>
</comment>
<dbReference type="PANTHER" id="PTHR43864">
    <property type="entry name" value="HYPOXANTHINE/GUANINE PHOSPHORIBOSYLTRANSFERASE"/>
    <property type="match status" value="1"/>
</dbReference>
<comment type="catalytic activity">
    <reaction evidence="5">
        <text>XMP + diphosphate = xanthine + 5-phospho-alpha-D-ribose 1-diphosphate</text>
        <dbReference type="Rhea" id="RHEA:10800"/>
        <dbReference type="ChEBI" id="CHEBI:17712"/>
        <dbReference type="ChEBI" id="CHEBI:33019"/>
        <dbReference type="ChEBI" id="CHEBI:57464"/>
        <dbReference type="ChEBI" id="CHEBI:58017"/>
        <dbReference type="EC" id="2.4.2.22"/>
    </reaction>
</comment>